<evidence type="ECO:0000256" key="3">
    <source>
        <dbReference type="ARBA" id="ARBA00022989"/>
    </source>
</evidence>
<evidence type="ECO:0000259" key="7">
    <source>
        <dbReference type="Pfam" id="PF24961"/>
    </source>
</evidence>
<dbReference type="EMBL" id="CP026118">
    <property type="protein sequence ID" value="QAS54146.1"/>
    <property type="molecule type" value="Genomic_DNA"/>
</dbReference>
<dbReference type="AlphaFoldDB" id="A0A410MHM2"/>
<dbReference type="InterPro" id="IPR012340">
    <property type="entry name" value="NA-bd_OB-fold"/>
</dbReference>
<evidence type="ECO:0000259" key="8">
    <source>
        <dbReference type="Pfam" id="PF25145"/>
    </source>
</evidence>
<dbReference type="RefSeq" id="WP_128526416.1">
    <property type="nucleotide sequence ID" value="NZ_CP026118.1"/>
</dbReference>
<evidence type="ECO:0000313" key="9">
    <source>
        <dbReference type="EMBL" id="QAS54146.1"/>
    </source>
</evidence>
<keyword evidence="4 5" id="KW-0472">Membrane</keyword>
<feature type="transmembrane region" description="Helical" evidence="5">
    <location>
        <begin position="311"/>
        <end position="330"/>
    </location>
</feature>
<keyword evidence="3 5" id="KW-1133">Transmembrane helix</keyword>
<feature type="transmembrane region" description="Helical" evidence="5">
    <location>
        <begin position="336"/>
        <end position="357"/>
    </location>
</feature>
<dbReference type="PANTHER" id="PTHR33507">
    <property type="entry name" value="INNER MEMBRANE PROTEIN YBBJ"/>
    <property type="match status" value="1"/>
</dbReference>
<protein>
    <submittedName>
        <fullName evidence="9">Uncharacterized protein</fullName>
    </submittedName>
</protein>
<dbReference type="PANTHER" id="PTHR33507:SF3">
    <property type="entry name" value="INNER MEMBRANE PROTEIN YBBJ"/>
    <property type="match status" value="1"/>
</dbReference>
<name>A0A410MHM2_9BACI</name>
<evidence type="ECO:0000256" key="1">
    <source>
        <dbReference type="ARBA" id="ARBA00004141"/>
    </source>
</evidence>
<dbReference type="InterPro" id="IPR029045">
    <property type="entry name" value="ClpP/crotonase-like_dom_sf"/>
</dbReference>
<evidence type="ECO:0000313" key="10">
    <source>
        <dbReference type="Proteomes" id="UP000287756"/>
    </source>
</evidence>
<dbReference type="InterPro" id="IPR002810">
    <property type="entry name" value="NfeD-like_C"/>
</dbReference>
<dbReference type="Pfam" id="PF01957">
    <property type="entry name" value="NfeD"/>
    <property type="match status" value="1"/>
</dbReference>
<feature type="transmembrane region" description="Helical" evidence="5">
    <location>
        <begin position="263"/>
        <end position="280"/>
    </location>
</feature>
<comment type="subcellular location">
    <subcellularLocation>
        <location evidence="1">Membrane</location>
        <topology evidence="1">Multi-pass membrane protein</topology>
    </subcellularLocation>
</comment>
<evidence type="ECO:0000256" key="4">
    <source>
        <dbReference type="ARBA" id="ARBA00023136"/>
    </source>
</evidence>
<dbReference type="Gene3D" id="3.90.226.10">
    <property type="entry name" value="2-enoyl-CoA Hydratase, Chain A, domain 1"/>
    <property type="match status" value="1"/>
</dbReference>
<dbReference type="InterPro" id="IPR056738">
    <property type="entry name" value="NfeD1b_N"/>
</dbReference>
<dbReference type="InterPro" id="IPR052165">
    <property type="entry name" value="Membrane_assoc_protease"/>
</dbReference>
<feature type="domain" description="NfeD1b N-terminal" evidence="8">
    <location>
        <begin position="37"/>
        <end position="224"/>
    </location>
</feature>
<dbReference type="InterPro" id="IPR056739">
    <property type="entry name" value="NfeD_membrane"/>
</dbReference>
<reference evidence="9 10" key="1">
    <citation type="submission" date="2018-01" db="EMBL/GenBank/DDBJ databases">
        <title>The whole genome sequencing and assembly of Halobacillus litoralis ERB031 strain.</title>
        <authorList>
            <person name="Lee S.-J."/>
            <person name="Park M.-K."/>
            <person name="Kim J.-Y."/>
            <person name="Lee Y.-J."/>
            <person name="Yi H."/>
            <person name="Bahn Y.-S."/>
            <person name="Kim J.F."/>
            <person name="Lee D.-W."/>
        </authorList>
    </citation>
    <scope>NUCLEOTIDE SEQUENCE [LARGE SCALE GENOMIC DNA]</scope>
    <source>
        <strain evidence="9 10">ERB 031</strain>
    </source>
</reference>
<feature type="transmembrane region" description="Helical" evidence="5">
    <location>
        <begin position="236"/>
        <end position="256"/>
    </location>
</feature>
<accession>A0A410MHM2</accession>
<evidence type="ECO:0000256" key="5">
    <source>
        <dbReference type="SAM" id="Phobius"/>
    </source>
</evidence>
<dbReference type="OrthoDB" id="9806253at2"/>
<dbReference type="Pfam" id="PF25145">
    <property type="entry name" value="NfeD1b_N"/>
    <property type="match status" value="1"/>
</dbReference>
<sequence>MKGTWRLGMWLTVIFVAGALSVFQLYSTAQADGKGDTVYVIPVKDTVERGMAAFLKRTTKEARENNVDHIIFEIDTPGGRVDAAGDIGEIFQGLDIPNSAFVTSRAYSAGSYIALNADEIYMKPQATMGASGVINSDGTAADKKAQSAWISSMVAAAESNGRDPLYARAMADSSVDLPDYGAGEGEFLTLGPSEAEEVGYAEGIVDDRNELLNVLGMSEAEIVEQNPTFSENVARFLTNPVVIPILLSIASIGLVVELYSPGFGIPGTMGALSLVLFFYGHIVAGLAGYEAIILLVLGIGLVVAEFFLPGGIAGIAGIVAIVSSLMLSSADMGHMAMSIGIALLVTIIVSVILFKTLGMERGFFRHIILQDSTSSDKGYVSTINRLELIGMEGETLTPLRPSGTADFAGERLDVVTEGGFVGVHQKVKVIKVEGSRIVVRELKKVEHEEETE</sequence>
<feature type="domain" description="NfeD integral membrane" evidence="7">
    <location>
        <begin position="242"/>
        <end position="355"/>
    </location>
</feature>
<dbReference type="CDD" id="cd07021">
    <property type="entry name" value="Clp_protease_NfeD_like"/>
    <property type="match status" value="1"/>
</dbReference>
<dbReference type="SUPFAM" id="SSF52096">
    <property type="entry name" value="ClpP/crotonase"/>
    <property type="match status" value="1"/>
</dbReference>
<gene>
    <name evidence="9" type="ORF">HLI_18975</name>
</gene>
<proteinExistence type="predicted"/>
<dbReference type="Proteomes" id="UP000287756">
    <property type="component" value="Chromosome"/>
</dbReference>
<evidence type="ECO:0000259" key="6">
    <source>
        <dbReference type="Pfam" id="PF01957"/>
    </source>
</evidence>
<dbReference type="GO" id="GO:0005886">
    <property type="term" value="C:plasma membrane"/>
    <property type="evidence" value="ECO:0007669"/>
    <property type="project" value="TreeGrafter"/>
</dbReference>
<dbReference type="KEGG" id="hli:HLI_18975"/>
<evidence type="ECO:0000256" key="2">
    <source>
        <dbReference type="ARBA" id="ARBA00022692"/>
    </source>
</evidence>
<organism evidence="9 10">
    <name type="scientific">Halobacillus litoralis</name>
    <dbReference type="NCBI Taxonomy" id="45668"/>
    <lineage>
        <taxon>Bacteria</taxon>
        <taxon>Bacillati</taxon>
        <taxon>Bacillota</taxon>
        <taxon>Bacilli</taxon>
        <taxon>Bacillales</taxon>
        <taxon>Bacillaceae</taxon>
        <taxon>Halobacillus</taxon>
    </lineage>
</organism>
<feature type="domain" description="NfeD-like C-terminal" evidence="6">
    <location>
        <begin position="387"/>
        <end position="440"/>
    </location>
</feature>
<dbReference type="Gene3D" id="2.40.50.140">
    <property type="entry name" value="Nucleic acid-binding proteins"/>
    <property type="match status" value="1"/>
</dbReference>
<dbReference type="Pfam" id="PF24961">
    <property type="entry name" value="NfeD_membrane"/>
    <property type="match status" value="1"/>
</dbReference>
<keyword evidence="2 5" id="KW-0812">Transmembrane</keyword>